<sequence>MANLTNDACKVNKETSDDNVLSVHPIVIDAVNTSVVPRSSSDSSDDEDDDDSEECGYQLDVRSNGLTPGSTVQIENSSDVVIGPVTQFHGPVTIYQNVRAEAQQLPQIAQKKSSPEKSNLDDNSSPKKYSLIKVLEKSPTKRLLLYSFLALSTFTLIVFGIVWSLKMFDKTDTNSESTPKEREETIIRNSTTYTKEEWRGEPASGEIARLSLPVEYVVVAHTAGSFCESFADCSYIIRNIQHLHMQKHKDIWYNFLIGGDGAIYFGRGWNLKSTSGDNAIIVTFIGEFQRRHLTSGMVSALEQLLASGLSLQKLASDYKLVGHNQTKPTESPGANAYERISKMPHFYGGGVKLKQSVQ</sequence>
<dbReference type="GO" id="GO:0008745">
    <property type="term" value="F:N-acetylmuramoyl-L-alanine amidase activity"/>
    <property type="evidence" value="ECO:0007669"/>
    <property type="project" value="InterPro"/>
</dbReference>
<feature type="transmembrane region" description="Helical" evidence="5">
    <location>
        <begin position="143"/>
        <end position="165"/>
    </location>
</feature>
<dbReference type="InParanoid" id="A0A1Y1MV54"/>
<dbReference type="AlphaFoldDB" id="A0A1Y1MV54"/>
<dbReference type="PANTHER" id="PTHR11022:SF74">
    <property type="entry name" value="PEPTIDOGLYCAN-RECOGNITION PROTEIN SA"/>
    <property type="match status" value="1"/>
</dbReference>
<dbReference type="InterPro" id="IPR006619">
    <property type="entry name" value="PGRP_domain_met/bac"/>
</dbReference>
<feature type="region of interest" description="Disordered" evidence="4">
    <location>
        <begin position="105"/>
        <end position="126"/>
    </location>
</feature>
<evidence type="ECO:0000256" key="1">
    <source>
        <dbReference type="ARBA" id="ARBA00007553"/>
    </source>
</evidence>
<evidence type="ECO:0000256" key="4">
    <source>
        <dbReference type="SAM" id="MobiDB-lite"/>
    </source>
</evidence>
<dbReference type="EMBL" id="VVIM01000007">
    <property type="protein sequence ID" value="KAB0795844.1"/>
    <property type="molecule type" value="Genomic_DNA"/>
</dbReference>
<dbReference type="InterPro" id="IPR036505">
    <property type="entry name" value="Amidase/PGRP_sf"/>
</dbReference>
<dbReference type="SMART" id="SM00701">
    <property type="entry name" value="PGRP"/>
    <property type="match status" value="1"/>
</dbReference>
<keyword evidence="5" id="KW-0812">Transmembrane</keyword>
<evidence type="ECO:0000313" key="10">
    <source>
        <dbReference type="Proteomes" id="UP000327044"/>
    </source>
</evidence>
<dbReference type="CDD" id="cd06583">
    <property type="entry name" value="PGRP"/>
    <property type="match status" value="1"/>
</dbReference>
<feature type="domain" description="N-acetylmuramoyl-L-alanine amidase" evidence="6">
    <location>
        <begin position="203"/>
        <end position="333"/>
    </location>
</feature>
<evidence type="ECO:0000313" key="8">
    <source>
        <dbReference type="EMBL" id="JAV88410.1"/>
    </source>
</evidence>
<feature type="domain" description="Peptidoglycan recognition protein family" evidence="7">
    <location>
        <begin position="190"/>
        <end position="327"/>
    </location>
</feature>
<proteinExistence type="inferred from homology"/>
<dbReference type="PANTHER" id="PTHR11022">
    <property type="entry name" value="PEPTIDOGLYCAN RECOGNITION PROTEIN"/>
    <property type="match status" value="1"/>
</dbReference>
<organism evidence="8">
    <name type="scientific">Photinus pyralis</name>
    <name type="common">Common eastern firefly</name>
    <name type="synonym">Lampyris pyralis</name>
    <dbReference type="NCBI Taxonomy" id="7054"/>
    <lineage>
        <taxon>Eukaryota</taxon>
        <taxon>Metazoa</taxon>
        <taxon>Ecdysozoa</taxon>
        <taxon>Arthropoda</taxon>
        <taxon>Hexapoda</taxon>
        <taxon>Insecta</taxon>
        <taxon>Pterygota</taxon>
        <taxon>Neoptera</taxon>
        <taxon>Endopterygota</taxon>
        <taxon>Coleoptera</taxon>
        <taxon>Polyphaga</taxon>
        <taxon>Elateriformia</taxon>
        <taxon>Elateroidea</taxon>
        <taxon>Lampyridae</taxon>
        <taxon>Lampyrinae</taxon>
        <taxon>Photinus</taxon>
    </lineage>
</organism>
<feature type="compositionally biased region" description="Acidic residues" evidence="4">
    <location>
        <begin position="43"/>
        <end position="54"/>
    </location>
</feature>
<evidence type="ECO:0000313" key="9">
    <source>
        <dbReference type="EMBL" id="KAB0795844.1"/>
    </source>
</evidence>
<dbReference type="GO" id="GO:0008270">
    <property type="term" value="F:zinc ion binding"/>
    <property type="evidence" value="ECO:0007669"/>
    <property type="project" value="InterPro"/>
</dbReference>
<keyword evidence="3" id="KW-0391">Immunity</keyword>
<dbReference type="GO" id="GO:0009253">
    <property type="term" value="P:peptidoglycan catabolic process"/>
    <property type="evidence" value="ECO:0007669"/>
    <property type="project" value="InterPro"/>
</dbReference>
<dbReference type="FunCoup" id="A0A1Y1MV54">
    <property type="interactions" value="185"/>
</dbReference>
<evidence type="ECO:0008006" key="11">
    <source>
        <dbReference type="Google" id="ProtNLM"/>
    </source>
</evidence>
<evidence type="ECO:0000259" key="6">
    <source>
        <dbReference type="SMART" id="SM00644"/>
    </source>
</evidence>
<keyword evidence="5" id="KW-0472">Membrane</keyword>
<evidence type="ECO:0000259" key="7">
    <source>
        <dbReference type="SMART" id="SM00701"/>
    </source>
</evidence>
<keyword evidence="2" id="KW-0399">Innate immunity</keyword>
<dbReference type="SUPFAM" id="SSF55846">
    <property type="entry name" value="N-acetylmuramoyl-L-alanine amidase-like"/>
    <property type="match status" value="1"/>
</dbReference>
<gene>
    <name evidence="9" type="ORF">PPYR_09905</name>
</gene>
<accession>A0A1Y1MV54</accession>
<reference evidence="8" key="1">
    <citation type="journal article" date="2016" name="Sci. Rep.">
        <title>Molecular characterization of firefly nuptial gifts: a multi-omics approach sheds light on postcopulatory sexual selection.</title>
        <authorList>
            <person name="Al-Wathiqui N."/>
            <person name="Fallon T.R."/>
            <person name="South A."/>
            <person name="Weng J.K."/>
            <person name="Lewis S.M."/>
        </authorList>
    </citation>
    <scope>NUCLEOTIDE SEQUENCE</scope>
</reference>
<evidence type="ECO:0000256" key="3">
    <source>
        <dbReference type="ARBA" id="ARBA00022859"/>
    </source>
</evidence>
<evidence type="ECO:0000256" key="2">
    <source>
        <dbReference type="ARBA" id="ARBA00022588"/>
    </source>
</evidence>
<dbReference type="Proteomes" id="UP000327044">
    <property type="component" value="Unassembled WGS sequence"/>
</dbReference>
<name>A0A1Y1MV54_PHOPY</name>
<feature type="region of interest" description="Disordered" evidence="4">
    <location>
        <begin position="34"/>
        <end position="55"/>
    </location>
</feature>
<keyword evidence="5" id="KW-1133">Transmembrane helix</keyword>
<reference evidence="9 10" key="2">
    <citation type="journal article" date="2018" name="Elife">
        <title>Firefly genomes illuminate parallel origins of bioluminescence in beetles.</title>
        <authorList>
            <person name="Fallon T.R."/>
            <person name="Lower S.E."/>
            <person name="Chang C.H."/>
            <person name="Bessho-Uehara M."/>
            <person name="Martin G.J."/>
            <person name="Bewick A.J."/>
            <person name="Behringer M."/>
            <person name="Debat H.J."/>
            <person name="Wong I."/>
            <person name="Day J.C."/>
            <person name="Suvorov A."/>
            <person name="Silva C.J."/>
            <person name="Stanger-Hall K.F."/>
            <person name="Hall D.W."/>
            <person name="Schmitz R.J."/>
            <person name="Nelson D.R."/>
            <person name="Lewis S.M."/>
            <person name="Shigenobu S."/>
            <person name="Bybee S.M."/>
            <person name="Larracuente A.M."/>
            <person name="Oba Y."/>
            <person name="Weng J.K."/>
        </authorList>
    </citation>
    <scope>NUCLEOTIDE SEQUENCE [LARGE SCALE GENOMIC DNA]</scope>
    <source>
        <strain evidence="9">1611_PpyrPB1</strain>
        <tissue evidence="9">Whole body</tissue>
    </source>
</reference>
<reference evidence="9" key="3">
    <citation type="submission" date="2019-08" db="EMBL/GenBank/DDBJ databases">
        <authorList>
            <consortium name="Photinus pyralis genome working group"/>
            <person name="Fallon T.R."/>
            <person name="Sander Lower S.E."/>
            <person name="Weng J.-K."/>
        </authorList>
    </citation>
    <scope>NUCLEOTIDE SEQUENCE</scope>
    <source>
        <strain evidence="9">1611_PpyrPB1</strain>
        <tissue evidence="9">Whole body</tissue>
    </source>
</reference>
<protein>
    <recommendedName>
        <fullName evidence="11">Peptidoglycan recognition protein family domain-containing protein</fullName>
    </recommendedName>
</protein>
<dbReference type="Gene3D" id="3.40.80.10">
    <property type="entry name" value="Peptidoglycan recognition protein-like"/>
    <property type="match status" value="1"/>
</dbReference>
<dbReference type="OrthoDB" id="10001926at2759"/>
<dbReference type="Pfam" id="PF01510">
    <property type="entry name" value="Amidase_2"/>
    <property type="match status" value="1"/>
</dbReference>
<comment type="similarity">
    <text evidence="1">Belongs to the N-acetylmuramoyl-L-alanine amidase 2 family.</text>
</comment>
<dbReference type="InterPro" id="IPR015510">
    <property type="entry name" value="PGRP"/>
</dbReference>
<dbReference type="InterPro" id="IPR002502">
    <property type="entry name" value="Amidase_domain"/>
</dbReference>
<evidence type="ECO:0000256" key="5">
    <source>
        <dbReference type="SAM" id="Phobius"/>
    </source>
</evidence>
<dbReference type="GO" id="GO:0045087">
    <property type="term" value="P:innate immune response"/>
    <property type="evidence" value="ECO:0007669"/>
    <property type="project" value="UniProtKB-KW"/>
</dbReference>
<dbReference type="SMART" id="SM00644">
    <property type="entry name" value="Ami_2"/>
    <property type="match status" value="1"/>
</dbReference>
<dbReference type="EMBL" id="GEZM01023399">
    <property type="protein sequence ID" value="JAV88410.1"/>
    <property type="molecule type" value="Transcribed_RNA"/>
</dbReference>
<keyword evidence="10" id="KW-1185">Reference proteome</keyword>